<sequence length="66" mass="7318">MLSKVEDVESVIKDNSKKSTESTKYIREVASSSEEQLSSIQDITTLIEETALLAGELSGLLKRFKL</sequence>
<comment type="caution">
    <text evidence="2">The sequence shown here is derived from an EMBL/GenBank/DDBJ whole genome shotgun (WGS) entry which is preliminary data.</text>
</comment>
<feature type="region of interest" description="Disordered" evidence="1">
    <location>
        <begin position="1"/>
        <end position="23"/>
    </location>
</feature>
<dbReference type="Proteomes" id="UP000321363">
    <property type="component" value="Unassembled WGS sequence"/>
</dbReference>
<keyword evidence="3" id="KW-1185">Reference proteome</keyword>
<name>A0A5C6VLC5_9BACI</name>
<evidence type="ECO:0000313" key="2">
    <source>
        <dbReference type="EMBL" id="TXC85779.1"/>
    </source>
</evidence>
<dbReference type="AlphaFoldDB" id="A0A5C6VLC5"/>
<accession>A0A5C6VLC5</accession>
<proteinExistence type="predicted"/>
<dbReference type="RefSeq" id="WP_146950408.1">
    <property type="nucleotide sequence ID" value="NZ_VOQF01000016.1"/>
</dbReference>
<evidence type="ECO:0000256" key="1">
    <source>
        <dbReference type="SAM" id="MobiDB-lite"/>
    </source>
</evidence>
<evidence type="ECO:0000313" key="3">
    <source>
        <dbReference type="Proteomes" id="UP000321363"/>
    </source>
</evidence>
<reference evidence="2 3" key="1">
    <citation type="journal article" date="2005" name="Int. J. Syst. Evol. Microbiol.">
        <title>Bacillus litoralis sp. nov., isolated from a tidal flat of the Yellow Sea in Korea.</title>
        <authorList>
            <person name="Yoon J.H."/>
            <person name="Oh T.K."/>
        </authorList>
    </citation>
    <scope>NUCLEOTIDE SEQUENCE [LARGE SCALE GENOMIC DNA]</scope>
    <source>
        <strain evidence="2 3">SW-211</strain>
    </source>
</reference>
<dbReference type="EMBL" id="VOQF01000016">
    <property type="protein sequence ID" value="TXC85779.1"/>
    <property type="molecule type" value="Genomic_DNA"/>
</dbReference>
<evidence type="ECO:0008006" key="4">
    <source>
        <dbReference type="Google" id="ProtNLM"/>
    </source>
</evidence>
<protein>
    <recommendedName>
        <fullName evidence="4">Methyl-accepting chemotaxis protein</fullName>
    </recommendedName>
</protein>
<dbReference type="Gene3D" id="1.10.287.950">
    <property type="entry name" value="Methyl-accepting chemotaxis protein"/>
    <property type="match status" value="1"/>
</dbReference>
<gene>
    <name evidence="2" type="ORF">FS935_19960</name>
</gene>
<organism evidence="2 3">
    <name type="scientific">Metabacillus litoralis</name>
    <dbReference type="NCBI Taxonomy" id="152268"/>
    <lineage>
        <taxon>Bacteria</taxon>
        <taxon>Bacillati</taxon>
        <taxon>Bacillota</taxon>
        <taxon>Bacilli</taxon>
        <taxon>Bacillales</taxon>
        <taxon>Bacillaceae</taxon>
        <taxon>Metabacillus</taxon>
    </lineage>
</organism>